<evidence type="ECO:0000313" key="2">
    <source>
        <dbReference type="Proteomes" id="UP000298663"/>
    </source>
</evidence>
<dbReference type="EMBL" id="AZBU02000009">
    <property type="protein sequence ID" value="TKR65376.1"/>
    <property type="molecule type" value="Genomic_DNA"/>
</dbReference>
<sequence>MGSSGLNFAKIFDIGDGYVWPRGFKSTEGSNWSWVQIVLVSWKKGFLAHPVRFELLKASNDVVQNFLTFN</sequence>
<evidence type="ECO:0000313" key="1">
    <source>
        <dbReference type="EMBL" id="TKR65376.1"/>
    </source>
</evidence>
<organism evidence="1 2">
    <name type="scientific">Steinernema carpocapsae</name>
    <name type="common">Entomopathogenic nematode</name>
    <dbReference type="NCBI Taxonomy" id="34508"/>
    <lineage>
        <taxon>Eukaryota</taxon>
        <taxon>Metazoa</taxon>
        <taxon>Ecdysozoa</taxon>
        <taxon>Nematoda</taxon>
        <taxon>Chromadorea</taxon>
        <taxon>Rhabditida</taxon>
        <taxon>Tylenchina</taxon>
        <taxon>Panagrolaimomorpha</taxon>
        <taxon>Strongyloidoidea</taxon>
        <taxon>Steinernematidae</taxon>
        <taxon>Steinernema</taxon>
    </lineage>
</organism>
<accession>A0A4U5M8U1</accession>
<reference evidence="1 2" key="2">
    <citation type="journal article" date="2019" name="G3 (Bethesda)">
        <title>Hybrid Assembly of the Genome of the Entomopathogenic Nematode Steinernema carpocapsae Identifies the X-Chromosome.</title>
        <authorList>
            <person name="Serra L."/>
            <person name="Macchietto M."/>
            <person name="Macias-Munoz A."/>
            <person name="McGill C.J."/>
            <person name="Rodriguez I.M."/>
            <person name="Rodriguez B."/>
            <person name="Murad R."/>
            <person name="Mortazavi A."/>
        </authorList>
    </citation>
    <scope>NUCLEOTIDE SEQUENCE [LARGE SCALE GENOMIC DNA]</scope>
    <source>
        <strain evidence="1 2">ALL</strain>
    </source>
</reference>
<dbReference type="Proteomes" id="UP000298663">
    <property type="component" value="Unassembled WGS sequence"/>
</dbReference>
<dbReference type="AlphaFoldDB" id="A0A4U5M8U1"/>
<gene>
    <name evidence="1" type="ORF">L596_025787</name>
</gene>
<reference evidence="1 2" key="1">
    <citation type="journal article" date="2015" name="Genome Biol.">
        <title>Comparative genomics of Steinernema reveals deeply conserved gene regulatory networks.</title>
        <authorList>
            <person name="Dillman A.R."/>
            <person name="Macchietto M."/>
            <person name="Porter C.F."/>
            <person name="Rogers A."/>
            <person name="Williams B."/>
            <person name="Antoshechkin I."/>
            <person name="Lee M.M."/>
            <person name="Goodwin Z."/>
            <person name="Lu X."/>
            <person name="Lewis E.E."/>
            <person name="Goodrich-Blair H."/>
            <person name="Stock S.P."/>
            <person name="Adams B.J."/>
            <person name="Sternberg P.W."/>
            <person name="Mortazavi A."/>
        </authorList>
    </citation>
    <scope>NUCLEOTIDE SEQUENCE [LARGE SCALE GENOMIC DNA]</scope>
    <source>
        <strain evidence="1 2">ALL</strain>
    </source>
</reference>
<comment type="caution">
    <text evidence="1">The sequence shown here is derived from an EMBL/GenBank/DDBJ whole genome shotgun (WGS) entry which is preliminary data.</text>
</comment>
<keyword evidence="2" id="KW-1185">Reference proteome</keyword>
<protein>
    <submittedName>
        <fullName evidence="1">Uncharacterized protein</fullName>
    </submittedName>
</protein>
<proteinExistence type="predicted"/>
<name>A0A4U5M8U1_STECR</name>